<feature type="domain" description="Polypeptide-transport-associated ShlB-type" evidence="7">
    <location>
        <begin position="75"/>
        <end position="149"/>
    </location>
</feature>
<feature type="signal peptide" evidence="5">
    <location>
        <begin position="1"/>
        <end position="24"/>
    </location>
</feature>
<protein>
    <submittedName>
        <fullName evidence="9">ShlB/FhaC/HecB family hemolysin secretion/activation protein</fullName>
    </submittedName>
</protein>
<gene>
    <name evidence="9" type="ORF">DVB73_21545</name>
</gene>
<keyword evidence="3" id="KW-0998">Cell outer membrane</keyword>
<dbReference type="PIRSF" id="PIRSF029745">
    <property type="entry name" value="FhaC"/>
    <property type="match status" value="1"/>
</dbReference>
<evidence type="ECO:0000313" key="9">
    <source>
        <dbReference type="EMBL" id="AXM98183.1"/>
    </source>
</evidence>
<keyword evidence="1" id="KW-0472">Membrane</keyword>
<proteinExistence type="predicted"/>
<dbReference type="EMBL" id="CP031146">
    <property type="protein sequence ID" value="AXM98183.1"/>
    <property type="molecule type" value="Genomic_DNA"/>
</dbReference>
<accession>A0AAD0QYR7</accession>
<feature type="domain" description="ShlB POTRA" evidence="8">
    <location>
        <begin position="151"/>
        <end position="202"/>
    </location>
</feature>
<dbReference type="GO" id="GO:0046819">
    <property type="term" value="P:protein secretion by the type V secretion system"/>
    <property type="evidence" value="ECO:0007669"/>
    <property type="project" value="TreeGrafter"/>
</dbReference>
<dbReference type="Gene3D" id="2.40.160.50">
    <property type="entry name" value="membrane protein fhac: a member of the omp85/tpsb transporter family"/>
    <property type="match status" value="1"/>
</dbReference>
<dbReference type="InterPro" id="IPR035251">
    <property type="entry name" value="ShlB_POTRA"/>
</dbReference>
<dbReference type="Pfam" id="PF03865">
    <property type="entry name" value="ShlB"/>
    <property type="match status" value="1"/>
</dbReference>
<evidence type="ECO:0000259" key="7">
    <source>
        <dbReference type="Pfam" id="PF08479"/>
    </source>
</evidence>
<dbReference type="GO" id="GO:0008320">
    <property type="term" value="F:protein transmembrane transporter activity"/>
    <property type="evidence" value="ECO:0007669"/>
    <property type="project" value="TreeGrafter"/>
</dbReference>
<name>A0AAD0QYR7_PSEDL</name>
<keyword evidence="1" id="KW-1134">Transmembrane beta strand</keyword>
<organism evidence="9 10">
    <name type="scientific">Pseudomonas plecoglossicida</name>
    <dbReference type="NCBI Taxonomy" id="70775"/>
    <lineage>
        <taxon>Bacteria</taxon>
        <taxon>Pseudomonadati</taxon>
        <taxon>Pseudomonadota</taxon>
        <taxon>Gammaproteobacteria</taxon>
        <taxon>Pseudomonadales</taxon>
        <taxon>Pseudomonadaceae</taxon>
        <taxon>Pseudomonas</taxon>
    </lineage>
</organism>
<dbReference type="InterPro" id="IPR027282">
    <property type="entry name" value="TPS"/>
</dbReference>
<dbReference type="Pfam" id="PF08479">
    <property type="entry name" value="POTRA_2"/>
    <property type="match status" value="1"/>
</dbReference>
<dbReference type="AlphaFoldDB" id="A0AAD0QYR7"/>
<evidence type="ECO:0000256" key="2">
    <source>
        <dbReference type="ARBA" id="ARBA00022692"/>
    </source>
</evidence>
<evidence type="ECO:0000256" key="3">
    <source>
        <dbReference type="ARBA" id="ARBA00023237"/>
    </source>
</evidence>
<feature type="region of interest" description="Disordered" evidence="4">
    <location>
        <begin position="44"/>
        <end position="74"/>
    </location>
</feature>
<feature type="domain" description="Haemolysin activator HlyB C-terminal" evidence="6">
    <location>
        <begin position="207"/>
        <end position="516"/>
    </location>
</feature>
<keyword evidence="5" id="KW-0732">Signal</keyword>
<evidence type="ECO:0000256" key="5">
    <source>
        <dbReference type="SAM" id="SignalP"/>
    </source>
</evidence>
<dbReference type="GO" id="GO:0098046">
    <property type="term" value="C:type V protein secretion system complex"/>
    <property type="evidence" value="ECO:0007669"/>
    <property type="project" value="TreeGrafter"/>
</dbReference>
<dbReference type="PANTHER" id="PTHR34597:SF3">
    <property type="entry name" value="OUTER MEMBRANE TRANSPORTER CDIB"/>
    <property type="match status" value="1"/>
</dbReference>
<dbReference type="InterPro" id="IPR013686">
    <property type="entry name" value="Polypept-transport_assoc_ShlB"/>
</dbReference>
<reference evidence="9 10" key="1">
    <citation type="submission" date="2018-07" db="EMBL/GenBank/DDBJ databases">
        <title>Complete genome sequence of a Pseudomonas plecoglossicida strain pathogenic to the marine fish, Larimichthys crocea.</title>
        <authorList>
            <person name="Tao Z."/>
        </authorList>
    </citation>
    <scope>NUCLEOTIDE SEQUENCE [LARGE SCALE GENOMIC DNA]</scope>
    <source>
        <strain evidence="9 10">XSDHY-P</strain>
    </source>
</reference>
<evidence type="ECO:0000256" key="4">
    <source>
        <dbReference type="SAM" id="MobiDB-lite"/>
    </source>
</evidence>
<dbReference type="PANTHER" id="PTHR34597">
    <property type="entry name" value="SLR1661 PROTEIN"/>
    <property type="match status" value="1"/>
</dbReference>
<evidence type="ECO:0000259" key="6">
    <source>
        <dbReference type="Pfam" id="PF03865"/>
    </source>
</evidence>
<evidence type="ECO:0000313" key="10">
    <source>
        <dbReference type="Proteomes" id="UP000256503"/>
    </source>
</evidence>
<dbReference type="GeneID" id="49616007"/>
<dbReference type="Gene3D" id="3.10.20.310">
    <property type="entry name" value="membrane protein fhac"/>
    <property type="match status" value="1"/>
</dbReference>
<dbReference type="InterPro" id="IPR051544">
    <property type="entry name" value="TPS_OM_transporter"/>
</dbReference>
<sequence>MPFPLRHFGACCIAGWLHMPAALAEDPASHQLRDQQQVLRQLEHQQRLQRWQRTPSAGSDDGPASTRSDAGPCLTTRGVRLSGNQRLSTQSLEPLLANLLRPCMAISDINRLLKAITQRYVEAGYPASRPYLLQPPQAGAPLDIVILEGFVESIELGTDLPLSLHGAFPDLLGQPLYLPQLEQGLDQLNRLRAYEVSADLLPGELQGGTRVLLQGTQVARRWHLDSRLDNRGSDLTGRHRMNLGIGVDSPFGLNGDLRLSLAKPVADAPGLGQGMTFYYNIPHGPWSFSLNASQLRYAAPIAQGLYRVSGDSSYLGVSAERLLWRNQHGMLSASTRLDRKQLTNRTNGAVVAIQSPTLSTVEAGLNLLWLDAGLWNGYLGVVQGTAWLGADRPSQRAGAPRPDFRKYRASLMHLRQGPAQWPWRWQSELALQYSRDVLPAVEQLLLSDDAAVRGFRRHTYSGASAGVWRNSVSQALPATWTHPLQIRPFLGLDRGWVRLARNHSVQRLTGMAAGLELTLPHTRLRLDYQRALQASNRPRQSLEPGFWVLEWGLTF</sequence>
<evidence type="ECO:0000259" key="8">
    <source>
        <dbReference type="Pfam" id="PF17287"/>
    </source>
</evidence>
<evidence type="ECO:0000256" key="1">
    <source>
        <dbReference type="ARBA" id="ARBA00022452"/>
    </source>
</evidence>
<dbReference type="InterPro" id="IPR005565">
    <property type="entry name" value="Hemolysn_activator_HlyB_C"/>
</dbReference>
<keyword evidence="2" id="KW-0812">Transmembrane</keyword>
<dbReference type="Pfam" id="PF17287">
    <property type="entry name" value="POTRA_3"/>
    <property type="match status" value="1"/>
</dbReference>
<dbReference type="Proteomes" id="UP000256503">
    <property type="component" value="Chromosome"/>
</dbReference>
<dbReference type="RefSeq" id="WP_016392831.1">
    <property type="nucleotide sequence ID" value="NZ_CP031146.1"/>
</dbReference>
<feature type="chain" id="PRO_5041991942" evidence="5">
    <location>
        <begin position="25"/>
        <end position="555"/>
    </location>
</feature>